<evidence type="ECO:0000256" key="1">
    <source>
        <dbReference type="SAM" id="Phobius"/>
    </source>
</evidence>
<feature type="transmembrane region" description="Helical" evidence="1">
    <location>
        <begin position="452"/>
        <end position="471"/>
    </location>
</feature>
<feature type="transmembrane region" description="Helical" evidence="1">
    <location>
        <begin position="386"/>
        <end position="405"/>
    </location>
</feature>
<accession>A0A1I7FJN2</accession>
<protein>
    <submittedName>
        <fullName evidence="2">Uncharacterized protein</fullName>
    </submittedName>
</protein>
<gene>
    <name evidence="2" type="ORF">SAMN04487955_101535</name>
</gene>
<keyword evidence="1" id="KW-0472">Membrane</keyword>
<dbReference type="STRING" id="463301.SAMN04487955_101535"/>
<proteinExistence type="predicted"/>
<dbReference type="Proteomes" id="UP000198693">
    <property type="component" value="Unassembled WGS sequence"/>
</dbReference>
<keyword evidence="1" id="KW-1133">Transmembrane helix</keyword>
<dbReference type="AlphaFoldDB" id="A0A1I7FJN2"/>
<keyword evidence="3" id="KW-1185">Reference proteome</keyword>
<organism evidence="2 3">
    <name type="scientific">Halomonas korlensis</name>
    <dbReference type="NCBI Taxonomy" id="463301"/>
    <lineage>
        <taxon>Bacteria</taxon>
        <taxon>Pseudomonadati</taxon>
        <taxon>Pseudomonadota</taxon>
        <taxon>Gammaproteobacteria</taxon>
        <taxon>Oceanospirillales</taxon>
        <taxon>Halomonadaceae</taxon>
        <taxon>Halomonas</taxon>
    </lineage>
</organism>
<dbReference type="RefSeq" id="WP_139232964.1">
    <property type="nucleotide sequence ID" value="NZ_FPBP01000001.1"/>
</dbReference>
<evidence type="ECO:0000313" key="2">
    <source>
        <dbReference type="EMBL" id="SFU36345.1"/>
    </source>
</evidence>
<keyword evidence="1" id="KW-0812">Transmembrane</keyword>
<sequence length="487" mass="55330">MHTVVDLLQAIDDLTPHAEEVFEESFRLIVEGKPLCVNVREKLLHIFTLSKSLNIPLPMLRAADTNETIDLADLVAGVFDGRTWRLVLGKTPVAGHMSARNEETTLVFFSVNGFHQWLNKWDPFLRPTGNIPDLEKPTTIRVHGLSQSVGGPQLWVLPPDHPPPNAEPLNLPDSEDVHSLIHTNTTKALRVCPKGYALTWGDLEGSEVAPLIRMSAIVMSACLVQELHCIDECYETILKGTKRLSLKMYHTCQFIKPETLQCLMKTIVWVYDERPETRLGLIMDRLSIDIENGQTLLSGMEHHLEPAFIQARDSYAFVILERKDAYHKEVRELMKDMKAQADLYAAKVRDLVSSLTRDALGMLFFIAFSFIARFDRQNFHELLGSVELSLLAKVLASYLLLSFLLQLSAHWRDVHLADSECKIWLSVLQHYSSHSDKKDRFLDPISKRRQTFYGALIIAAISYFLLAFMTWNLPDLISAWIALESGE</sequence>
<name>A0A1I7FJN2_9GAMM</name>
<dbReference type="EMBL" id="FPBP01000001">
    <property type="protein sequence ID" value="SFU36345.1"/>
    <property type="molecule type" value="Genomic_DNA"/>
</dbReference>
<reference evidence="3" key="1">
    <citation type="submission" date="2016-10" db="EMBL/GenBank/DDBJ databases">
        <authorList>
            <person name="Varghese N."/>
            <person name="Submissions S."/>
        </authorList>
    </citation>
    <scope>NUCLEOTIDE SEQUENCE [LARGE SCALE GENOMIC DNA]</scope>
    <source>
        <strain evidence="3">CGMCC 1.6981</strain>
    </source>
</reference>
<evidence type="ECO:0000313" key="3">
    <source>
        <dbReference type="Proteomes" id="UP000198693"/>
    </source>
</evidence>
<dbReference type="OrthoDB" id="1489175at2"/>